<dbReference type="EMBL" id="MDUX01000012">
    <property type="protein sequence ID" value="KAF7599922.1"/>
    <property type="molecule type" value="Genomic_DNA"/>
</dbReference>
<keyword evidence="2 5" id="KW-0378">Hydrolase</keyword>
<keyword evidence="7" id="KW-1185">Reference proteome</keyword>
<dbReference type="InterPro" id="IPR032466">
    <property type="entry name" value="Metal_Hydrolase"/>
</dbReference>
<comment type="similarity">
    <text evidence="1">Belongs to the metallo-dependent hydrolases superfamily. ATZ/TRZ family.</text>
</comment>
<dbReference type="Proteomes" id="UP000623509">
    <property type="component" value="Unassembled WGS sequence"/>
</dbReference>
<dbReference type="SUPFAM" id="SSF51338">
    <property type="entry name" value="Composite domain of metallo-dependent hydrolases"/>
    <property type="match status" value="1"/>
</dbReference>
<dbReference type="GO" id="GO:0016810">
    <property type="term" value="F:hydrolase activity, acting on carbon-nitrogen (but not peptide) bonds"/>
    <property type="evidence" value="ECO:0007669"/>
    <property type="project" value="InterPro"/>
</dbReference>
<evidence type="ECO:0000256" key="1">
    <source>
        <dbReference type="ARBA" id="ARBA00006745"/>
    </source>
</evidence>
<dbReference type="Proteomes" id="UP000216107">
    <property type="component" value="Unassembled WGS sequence"/>
</dbReference>
<evidence type="ECO:0000313" key="6">
    <source>
        <dbReference type="Proteomes" id="UP000216107"/>
    </source>
</evidence>
<dbReference type="Gene3D" id="2.30.40.10">
    <property type="entry name" value="Urease, subunit C, domain 1"/>
    <property type="match status" value="1"/>
</dbReference>
<evidence type="ECO:0000313" key="5">
    <source>
        <dbReference type="EMBL" id="PAS94200.1"/>
    </source>
</evidence>
<dbReference type="PANTHER" id="PTHR43794">
    <property type="entry name" value="AMINOHYDROLASE SSNA-RELATED"/>
    <property type="match status" value="1"/>
</dbReference>
<accession>A0A272EX23</accession>
<reference evidence="5 6" key="2">
    <citation type="submission" date="2017-07" db="EMBL/GenBank/DDBJ databases">
        <title>Candidatus Dactylopiibacterium carminicum, a nitrogen-fixing symbiont of the cochineal insect Dactylopius coccus and Dactylopius opuntiae (Hemiptera: Coccoidea: Dactylopiidae).</title>
        <authorList>
            <person name="Vera A."/>
        </authorList>
    </citation>
    <scope>NUCLEOTIDE SEQUENCE [LARGE SCALE GENOMIC DNA]</scope>
    <source>
        <strain evidence="5 6">NFDCM</strain>
    </source>
</reference>
<dbReference type="InterPro" id="IPR011059">
    <property type="entry name" value="Metal-dep_hydrolase_composite"/>
</dbReference>
<organism evidence="5 6">
    <name type="scientific">Candidatus Dactylopiibacterium carminicum</name>
    <dbReference type="NCBI Taxonomy" id="857335"/>
    <lineage>
        <taxon>Bacteria</taxon>
        <taxon>Pseudomonadati</taxon>
        <taxon>Pseudomonadota</taxon>
        <taxon>Betaproteobacteria</taxon>
        <taxon>Rhodocyclales</taxon>
        <taxon>Rhodocyclaceae</taxon>
        <taxon>Candidatus Dactylopiibacterium</taxon>
    </lineage>
</organism>
<proteinExistence type="inferred from homology"/>
<feature type="domain" description="Amidohydrolase-related" evidence="3">
    <location>
        <begin position="65"/>
        <end position="420"/>
    </location>
</feature>
<dbReference type="Gene3D" id="3.20.20.140">
    <property type="entry name" value="Metal-dependent hydrolases"/>
    <property type="match status" value="1"/>
</dbReference>
<dbReference type="Pfam" id="PF01979">
    <property type="entry name" value="Amidohydro_1"/>
    <property type="match status" value="1"/>
</dbReference>
<name>A0A272EX23_9RHOO</name>
<dbReference type="SUPFAM" id="SSF51556">
    <property type="entry name" value="Metallo-dependent hydrolases"/>
    <property type="match status" value="1"/>
</dbReference>
<gene>
    <name evidence="4" type="ORF">BGI27_05390</name>
    <name evidence="5" type="ORF">CGU29_04950</name>
</gene>
<dbReference type="OrthoDB" id="9807210at2"/>
<protein>
    <submittedName>
        <fullName evidence="5">Hydrolase</fullName>
    </submittedName>
</protein>
<reference evidence="4 7" key="1">
    <citation type="submission" date="2016-08" db="EMBL/GenBank/DDBJ databases">
        <title>Candidatus Dactylopiibacterium carminicum genome sequence.</title>
        <authorList>
            <person name="Ramirez-Puebla S.T."/>
            <person name="Ormeno-Orrillo E."/>
            <person name="Vera-Ponce De Leon A."/>
            <person name="Luis L."/>
            <person name="Sanchez-Flores A."/>
            <person name="Monica R."/>
            <person name="Martinez-Romero E."/>
        </authorList>
    </citation>
    <scope>NUCLEOTIDE SEQUENCE [LARGE SCALE GENOMIC DNA]</scope>
    <source>
        <strain evidence="4">END1</strain>
    </source>
</reference>
<evidence type="ECO:0000313" key="7">
    <source>
        <dbReference type="Proteomes" id="UP000623509"/>
    </source>
</evidence>
<sequence>MSEELAMQDETLDLLLGGAQLIGVGPALESWPQAWIGIRGGRIAWLSRTRAPMPARRELDLAGRIVSPGFINMHYHAGLNFVRGVAPDLGFAPSYTPGLPQASQLTPDEAAALSRLGAIEALKSGCTTLVDSFVHADHIVPGMADTGVRLFASPRLNDVDFASVLAGARRFDPVRAQRVLREAEDFVTRWHGCAGGRVQAHLTAHAPDTCSPDFLKAVAALARRHGLVISTHLAQSQEEVDWIQASHGCSPVELLQRLGLLAPDLLAGHCIHVSDEDIALLADSGEQVVHIPLGNAVSGRFAPTHALRQAGARLSLATDTMHGDMIEAMRWALAVGRIQQGHVSERWQPRDVLAMATLQGATALGQGEALGCIEPGRLADLVVIDARAAHLTPCIDPVGTLVHNAAGHDVEHVIVDGRLVVENRRCVLVDEAEAIARAEEACRAAWSRCERPLRTYPPKRTEITA</sequence>
<evidence type="ECO:0000313" key="4">
    <source>
        <dbReference type="EMBL" id="KAF7599922.1"/>
    </source>
</evidence>
<dbReference type="InterPro" id="IPR006680">
    <property type="entry name" value="Amidohydro-rel"/>
</dbReference>
<evidence type="ECO:0000259" key="3">
    <source>
        <dbReference type="Pfam" id="PF01979"/>
    </source>
</evidence>
<evidence type="ECO:0000256" key="2">
    <source>
        <dbReference type="ARBA" id="ARBA00022801"/>
    </source>
</evidence>
<dbReference type="InterPro" id="IPR050287">
    <property type="entry name" value="MTA/SAH_deaminase"/>
</dbReference>
<dbReference type="PANTHER" id="PTHR43794:SF11">
    <property type="entry name" value="AMIDOHYDROLASE-RELATED DOMAIN-CONTAINING PROTEIN"/>
    <property type="match status" value="1"/>
</dbReference>
<comment type="caution">
    <text evidence="5">The sequence shown here is derived from an EMBL/GenBank/DDBJ whole genome shotgun (WGS) entry which is preliminary data.</text>
</comment>
<dbReference type="EMBL" id="NMRN01000009">
    <property type="protein sequence ID" value="PAS94200.1"/>
    <property type="molecule type" value="Genomic_DNA"/>
</dbReference>
<dbReference type="AlphaFoldDB" id="A0A272EX23"/>